<organism evidence="2 3">
    <name type="scientific">Piscinibacter koreensis</name>
    <dbReference type="NCBI Taxonomy" id="2742824"/>
    <lineage>
        <taxon>Bacteria</taxon>
        <taxon>Pseudomonadati</taxon>
        <taxon>Pseudomonadota</taxon>
        <taxon>Betaproteobacteria</taxon>
        <taxon>Burkholderiales</taxon>
        <taxon>Sphaerotilaceae</taxon>
        <taxon>Piscinibacter</taxon>
    </lineage>
</organism>
<feature type="transmembrane region" description="Helical" evidence="1">
    <location>
        <begin position="115"/>
        <end position="139"/>
    </location>
</feature>
<feature type="transmembrane region" description="Helical" evidence="1">
    <location>
        <begin position="6"/>
        <end position="32"/>
    </location>
</feature>
<evidence type="ECO:0000256" key="1">
    <source>
        <dbReference type="SAM" id="Phobius"/>
    </source>
</evidence>
<keyword evidence="3" id="KW-1185">Reference proteome</keyword>
<feature type="transmembrane region" description="Helical" evidence="1">
    <location>
        <begin position="226"/>
        <end position="246"/>
    </location>
</feature>
<feature type="transmembrane region" description="Helical" evidence="1">
    <location>
        <begin position="70"/>
        <end position="87"/>
    </location>
</feature>
<reference evidence="2 3" key="1">
    <citation type="submission" date="2020-06" db="EMBL/GenBank/DDBJ databases">
        <title>Schlegella sp. ID0723 isolated from air conditioner.</title>
        <authorList>
            <person name="Kim D.Y."/>
            <person name="Kim D.-U."/>
        </authorList>
    </citation>
    <scope>NUCLEOTIDE SEQUENCE [LARGE SCALE GENOMIC DNA]</scope>
    <source>
        <strain evidence="2 3">ID0723</strain>
    </source>
</reference>
<comment type="caution">
    <text evidence="2">The sequence shown here is derived from an EMBL/GenBank/DDBJ whole genome shotgun (WGS) entry which is preliminary data.</text>
</comment>
<evidence type="ECO:0000313" key="2">
    <source>
        <dbReference type="EMBL" id="NUZ08184.1"/>
    </source>
</evidence>
<keyword evidence="1" id="KW-0812">Transmembrane</keyword>
<name>A0A7Y6NRX6_9BURK</name>
<sequence length="456" mass="49522">MSEFEFLLLALAKWKTLGALSVAFVVILYLSIRRVVAGGIFDPMMLTLVAGYSVNYAVVALLYLNDLASGYLTLLVFAYGLTLIGVYRRVSRGHGRSSLLAAVWAVAPRSRGPTAFAISLGIYLLLSLYVISSIGFGIFSETNRFDAAAGFGSYIRVLDLLSPFIVGYSTLHIHAQRRRRRVKIAGLALFIGYAAMVSGAKISVILSLLTVFFTLSLVVPNLRVRATVAIPALVAGVAFSMLALSINLERNNIDESASATDLAGAGFVVERFLYRLIASGDTSYLLLPNDVIDRIATDSAWIRFAAPLVGTGNITNLLGYPVGDYSVGRQAVLYHDPSFDVFGGPTSHFDLFAYVYFGPFLGWFFVALLGWLLGTINRAVVTVKARMRAPINTYGVALLVTVWTRAVLMIVEPTVALAYLFDAFLYFGFLALVLPSARSHARAHPQRAGDQLQPAT</sequence>
<feature type="transmembrane region" description="Helical" evidence="1">
    <location>
        <begin position="151"/>
        <end position="168"/>
    </location>
</feature>
<dbReference type="AlphaFoldDB" id="A0A7Y6NRX6"/>
<feature type="transmembrane region" description="Helical" evidence="1">
    <location>
        <begin position="394"/>
        <end position="411"/>
    </location>
</feature>
<keyword evidence="1" id="KW-1133">Transmembrane helix</keyword>
<dbReference type="EMBL" id="JABWMJ010000011">
    <property type="protein sequence ID" value="NUZ08184.1"/>
    <property type="molecule type" value="Genomic_DNA"/>
</dbReference>
<feature type="transmembrane region" description="Helical" evidence="1">
    <location>
        <begin position="44"/>
        <end position="64"/>
    </location>
</feature>
<evidence type="ECO:0008006" key="4">
    <source>
        <dbReference type="Google" id="ProtNLM"/>
    </source>
</evidence>
<feature type="transmembrane region" description="Helical" evidence="1">
    <location>
        <begin position="351"/>
        <end position="373"/>
    </location>
</feature>
<dbReference type="Proteomes" id="UP000529637">
    <property type="component" value="Unassembled WGS sequence"/>
</dbReference>
<keyword evidence="1" id="KW-0472">Membrane</keyword>
<gene>
    <name evidence="2" type="ORF">HQN59_20705</name>
</gene>
<evidence type="ECO:0000313" key="3">
    <source>
        <dbReference type="Proteomes" id="UP000529637"/>
    </source>
</evidence>
<accession>A0A7Y6NRX6</accession>
<proteinExistence type="predicted"/>
<dbReference type="RefSeq" id="WP_176071019.1">
    <property type="nucleotide sequence ID" value="NZ_JABWMJ010000011.1"/>
</dbReference>
<protein>
    <recommendedName>
        <fullName evidence="4">Oligosaccharide repeat unit polymerase</fullName>
    </recommendedName>
</protein>
<feature type="transmembrane region" description="Helical" evidence="1">
    <location>
        <begin position="417"/>
        <end position="437"/>
    </location>
</feature>